<organism evidence="3">
    <name type="scientific">Schistosoma curassoni</name>
    <dbReference type="NCBI Taxonomy" id="6186"/>
    <lineage>
        <taxon>Eukaryota</taxon>
        <taxon>Metazoa</taxon>
        <taxon>Spiralia</taxon>
        <taxon>Lophotrochozoa</taxon>
        <taxon>Platyhelminthes</taxon>
        <taxon>Trematoda</taxon>
        <taxon>Digenea</taxon>
        <taxon>Strigeidida</taxon>
        <taxon>Schistosomatoidea</taxon>
        <taxon>Schistosomatidae</taxon>
        <taxon>Schistosoma</taxon>
    </lineage>
</organism>
<proteinExistence type="predicted"/>
<accession>A0A183JSQ9</accession>
<evidence type="ECO:0000313" key="3">
    <source>
        <dbReference type="WBParaSite" id="SCUD_0000574901-mRNA-1"/>
    </source>
</evidence>
<evidence type="ECO:0000313" key="2">
    <source>
        <dbReference type="Proteomes" id="UP000279833"/>
    </source>
</evidence>
<keyword evidence="2" id="KW-1185">Reference proteome</keyword>
<name>A0A183JSQ9_9TREM</name>
<gene>
    <name evidence="1" type="ORF">SCUD_LOCUS5749</name>
</gene>
<reference evidence="3" key="1">
    <citation type="submission" date="2016-06" db="UniProtKB">
        <authorList>
            <consortium name="WormBaseParasite"/>
        </authorList>
    </citation>
    <scope>IDENTIFICATION</scope>
</reference>
<dbReference type="WBParaSite" id="SCUD_0000574901-mRNA-1">
    <property type="protein sequence ID" value="SCUD_0000574901-mRNA-1"/>
    <property type="gene ID" value="SCUD_0000574901"/>
</dbReference>
<evidence type="ECO:0000313" key="1">
    <source>
        <dbReference type="EMBL" id="VDO98084.1"/>
    </source>
</evidence>
<reference evidence="1 2" key="2">
    <citation type="submission" date="2018-11" db="EMBL/GenBank/DDBJ databases">
        <authorList>
            <consortium name="Pathogen Informatics"/>
        </authorList>
    </citation>
    <scope>NUCLEOTIDE SEQUENCE [LARGE SCALE GENOMIC DNA]</scope>
    <source>
        <strain evidence="1">Dakar</strain>
        <strain evidence="2">Dakar, Senegal</strain>
    </source>
</reference>
<dbReference type="AlphaFoldDB" id="A0A183JSQ9"/>
<sequence length="45" mass="5435">MYCISFKIKFCFFEVAAKSLSCPHSCYRCHSIIRTISSWRNWNNR</sequence>
<dbReference type="Proteomes" id="UP000279833">
    <property type="component" value="Unassembled WGS sequence"/>
</dbReference>
<dbReference type="EMBL" id="UZAK01010196">
    <property type="protein sequence ID" value="VDO98084.1"/>
    <property type="molecule type" value="Genomic_DNA"/>
</dbReference>
<protein>
    <submittedName>
        <fullName evidence="3">ShKT domain-containing protein</fullName>
    </submittedName>
</protein>